<feature type="region of interest" description="Disordered" evidence="1">
    <location>
        <begin position="1"/>
        <end position="161"/>
    </location>
</feature>
<feature type="region of interest" description="Disordered" evidence="1">
    <location>
        <begin position="437"/>
        <end position="482"/>
    </location>
</feature>
<feature type="compositionally biased region" description="Gly residues" evidence="1">
    <location>
        <begin position="448"/>
        <end position="457"/>
    </location>
</feature>
<evidence type="ECO:0000256" key="1">
    <source>
        <dbReference type="SAM" id="MobiDB-lite"/>
    </source>
</evidence>
<proteinExistence type="predicted"/>
<dbReference type="EMBL" id="OB667603">
    <property type="protein sequence ID" value="CAD7234046.1"/>
    <property type="molecule type" value="Genomic_DNA"/>
</dbReference>
<gene>
    <name evidence="2" type="ORF">CTOB1V02_LOCUS11864</name>
</gene>
<feature type="region of interest" description="Disordered" evidence="1">
    <location>
        <begin position="650"/>
        <end position="688"/>
    </location>
</feature>
<feature type="compositionally biased region" description="Basic and acidic residues" evidence="1">
    <location>
        <begin position="76"/>
        <end position="96"/>
    </location>
</feature>
<feature type="region of interest" description="Disordered" evidence="1">
    <location>
        <begin position="597"/>
        <end position="627"/>
    </location>
</feature>
<evidence type="ECO:0000313" key="2">
    <source>
        <dbReference type="EMBL" id="CAD7234046.1"/>
    </source>
</evidence>
<organism evidence="2">
    <name type="scientific">Cyprideis torosa</name>
    <dbReference type="NCBI Taxonomy" id="163714"/>
    <lineage>
        <taxon>Eukaryota</taxon>
        <taxon>Metazoa</taxon>
        <taxon>Ecdysozoa</taxon>
        <taxon>Arthropoda</taxon>
        <taxon>Crustacea</taxon>
        <taxon>Oligostraca</taxon>
        <taxon>Ostracoda</taxon>
        <taxon>Podocopa</taxon>
        <taxon>Podocopida</taxon>
        <taxon>Cytherocopina</taxon>
        <taxon>Cytheroidea</taxon>
        <taxon>Cytherideidae</taxon>
        <taxon>Cyprideis</taxon>
    </lineage>
</organism>
<sequence length="719" mass="78200">MNASVIRDSSSHLEASVIRDSSSHLESSTGSTGALKEISPDTSKTERAVASVEESEPNGLTSDNVSGVEIVLHKTGSADDEKVKEDPATEIEKMDENENPSSSDGDVVASVHQHTDETSVVPLEDEAKQKDTAKEGTAKKGTANEDTVTEDTVEDTAEYTPSKENEAIANALNEVDQLIQNIFDVNEKHALKDISPSPPLPAPTSTATLQDIYQDRLTKPIPMTEGEIFRYDLTEDQSPDIYRYDIPQEAPVPRNEPLRFGDIHATEIPRNLASGDIHAAEIPRNLASDTIFHFDFGNRNAEVSSHHSKDGTDFRFEPLVQANSDPTNGQYSLHDRSLDDKKRDFIVDIPDIVADDATSHTDGGTSRNMKDVLDFVPSERLDPLKSLDYTEPSPYVSMTSAYEDSKPSYLVQLPPIPEMKKKNYEKAKEKVVVYPAKSKLQAPKGPTGDTGGKGPMGDEGDRGKPGPVGPPGDPGKNVEDGKTSTPFFITNVALLVAQGVAFAAALGVAIPAIALAGAAVGTNLGVIDRGGTGGGSIPIPIGIPQPVPQPVGIPQPVGVADVNDYSNNIIETTGYSANYDDTEQQTDGVDDYSDYYDNQNIQPLSPPTTFVRRRKDTKASKNSKRVSSLKKDDNFEYYLAVLMDEVLNGDPSQMSHEHPEFSTTLSRRRQRISSNNPRRRPFQPQSRQGVTLGDLLRFASKYWRNAAQGLVGRMSRLLS</sequence>
<feature type="compositionally biased region" description="Low complexity" evidence="1">
    <location>
        <begin position="437"/>
        <end position="447"/>
    </location>
</feature>
<feature type="compositionally biased region" description="Basic residues" evidence="1">
    <location>
        <begin position="611"/>
        <end position="627"/>
    </location>
</feature>
<name>A0A7R8WLM6_9CRUS</name>
<protein>
    <submittedName>
        <fullName evidence="2">Uncharacterized protein</fullName>
    </submittedName>
</protein>
<feature type="compositionally biased region" description="Low complexity" evidence="1">
    <location>
        <begin position="24"/>
        <end position="33"/>
    </location>
</feature>
<accession>A0A7R8WLM6</accession>
<feature type="compositionally biased region" description="Acidic residues" evidence="1">
    <location>
        <begin position="147"/>
        <end position="157"/>
    </location>
</feature>
<dbReference type="AlphaFoldDB" id="A0A7R8WLM6"/>
<feature type="compositionally biased region" description="Basic and acidic residues" evidence="1">
    <location>
        <begin position="125"/>
        <end position="138"/>
    </location>
</feature>
<reference evidence="2" key="1">
    <citation type="submission" date="2020-11" db="EMBL/GenBank/DDBJ databases">
        <authorList>
            <person name="Tran Van P."/>
        </authorList>
    </citation>
    <scope>NUCLEOTIDE SEQUENCE</scope>
</reference>
<feature type="compositionally biased region" description="Basic residues" evidence="1">
    <location>
        <begin position="666"/>
        <end position="681"/>
    </location>
</feature>